<dbReference type="SUPFAM" id="SSF159127">
    <property type="entry name" value="HupF/HypC-like"/>
    <property type="match status" value="1"/>
</dbReference>
<proteinExistence type="inferred from homology"/>
<protein>
    <submittedName>
        <fullName evidence="2">Hydrogenase expression/formation protein HypC</fullName>
    </submittedName>
</protein>
<organism evidence="2 3">
    <name type="scientific">Paraclostridium ghonii</name>
    <dbReference type="NCBI Taxonomy" id="29358"/>
    <lineage>
        <taxon>Bacteria</taxon>
        <taxon>Bacillati</taxon>
        <taxon>Bacillota</taxon>
        <taxon>Clostridia</taxon>
        <taxon>Peptostreptococcales</taxon>
        <taxon>Peptostreptococcaceae</taxon>
        <taxon>Paraclostridium</taxon>
    </lineage>
</organism>
<keyword evidence="3" id="KW-1185">Reference proteome</keyword>
<dbReference type="Gene3D" id="2.30.30.140">
    <property type="match status" value="1"/>
</dbReference>
<reference evidence="2 3" key="1">
    <citation type="submission" date="2023-07" db="EMBL/GenBank/DDBJ databases">
        <title>Genomic Encyclopedia of Type Strains, Phase IV (KMG-IV): sequencing the most valuable type-strain genomes for metagenomic binning, comparative biology and taxonomic classification.</title>
        <authorList>
            <person name="Goeker M."/>
        </authorList>
    </citation>
    <scope>NUCLEOTIDE SEQUENCE [LARGE SCALE GENOMIC DNA]</scope>
    <source>
        <strain evidence="2 3">DSM 15049</strain>
    </source>
</reference>
<dbReference type="Pfam" id="PF01455">
    <property type="entry name" value="HupF_HypC"/>
    <property type="match status" value="1"/>
</dbReference>
<evidence type="ECO:0000313" key="3">
    <source>
        <dbReference type="Proteomes" id="UP001232584"/>
    </source>
</evidence>
<comment type="similarity">
    <text evidence="1">Belongs to the HupF/HypC family.</text>
</comment>
<dbReference type="PRINTS" id="PR00445">
    <property type="entry name" value="HUPFHYPC"/>
</dbReference>
<evidence type="ECO:0000313" key="2">
    <source>
        <dbReference type="EMBL" id="MDQ0557362.1"/>
    </source>
</evidence>
<dbReference type="InterPro" id="IPR001109">
    <property type="entry name" value="Hydrogenase_HupF/HypC"/>
</dbReference>
<dbReference type="PANTHER" id="PTHR35177:SF2">
    <property type="entry name" value="HYDROGENASE MATURATION FACTOR HYBG"/>
    <property type="match status" value="1"/>
</dbReference>
<comment type="caution">
    <text evidence="2">The sequence shown here is derived from an EMBL/GenBank/DDBJ whole genome shotgun (WGS) entry which is preliminary data.</text>
</comment>
<gene>
    <name evidence="2" type="ORF">QOZ92_002488</name>
</gene>
<dbReference type="EMBL" id="JAUSWG010000010">
    <property type="protein sequence ID" value="MDQ0557362.1"/>
    <property type="molecule type" value="Genomic_DNA"/>
</dbReference>
<sequence>MKIMCVAIPAKVIEIYEGESLVDFGKIKKRINTFFIEDIKLGDYVLVHAGCAMEKISEEYAKETLEIFKMICKEF</sequence>
<accession>A0ABU0N2I4</accession>
<dbReference type="PANTHER" id="PTHR35177">
    <property type="entry name" value="HYDROGENASE MATURATION FACTOR HYBG"/>
    <property type="match status" value="1"/>
</dbReference>
<name>A0ABU0N2I4_9FIRM</name>
<dbReference type="Proteomes" id="UP001232584">
    <property type="component" value="Unassembled WGS sequence"/>
</dbReference>
<evidence type="ECO:0000256" key="1">
    <source>
        <dbReference type="ARBA" id="ARBA00006018"/>
    </source>
</evidence>
<dbReference type="NCBIfam" id="TIGR00074">
    <property type="entry name" value="hypC_hupF"/>
    <property type="match status" value="1"/>
</dbReference>